<organism evidence="7 8">
    <name type="scientific">Sporosarcina psychrophila</name>
    <name type="common">Bacillus psychrophilus</name>
    <dbReference type="NCBI Taxonomy" id="1476"/>
    <lineage>
        <taxon>Bacteria</taxon>
        <taxon>Bacillati</taxon>
        <taxon>Bacillota</taxon>
        <taxon>Bacilli</taxon>
        <taxon>Bacillales</taxon>
        <taxon>Caryophanaceae</taxon>
        <taxon>Sporosarcina</taxon>
    </lineage>
</organism>
<dbReference type="SMART" id="SM01133">
    <property type="entry name" value="DeoC"/>
    <property type="match status" value="1"/>
</dbReference>
<dbReference type="PANTHER" id="PTHR10889:SF1">
    <property type="entry name" value="DEOXYRIBOSE-PHOSPHATE ALDOLASE"/>
    <property type="match status" value="1"/>
</dbReference>
<comment type="subcellular location">
    <subcellularLocation>
        <location evidence="6">Cytoplasm</location>
    </subcellularLocation>
</comment>
<sequence length="223" mass="23515">MNTNFATYIDHTLLKADAKNNEIVTLCEEARKYTFASVCVNPTWVKTAAAALEGSPVKVCTVIGFPLGASTSEVKAFETRDAITNGANEIDMVINIGALRGGDDETVKKEIEAVVTAAKGKAIVKVIIETSLLTDKEKRKACELSVLAGADFVKTSTGFSTGGATEDDVKLMRAVVGPEMGVKASGGVRNLEDMKKMIDAGATRIGASSGVQIMQGLESQSDY</sequence>
<dbReference type="InterPro" id="IPR013785">
    <property type="entry name" value="Aldolase_TIM"/>
</dbReference>
<evidence type="ECO:0000256" key="2">
    <source>
        <dbReference type="ARBA" id="ARBA00022490"/>
    </source>
</evidence>
<reference evidence="7 8" key="1">
    <citation type="submission" date="2024-06" db="EMBL/GenBank/DDBJ databases">
        <title>Sorghum-associated microbial communities from plants grown in Nebraska, USA.</title>
        <authorList>
            <person name="Schachtman D."/>
        </authorList>
    </citation>
    <scope>NUCLEOTIDE SEQUENCE [LARGE SCALE GENOMIC DNA]</scope>
    <source>
        <strain evidence="7 8">1288</strain>
    </source>
</reference>
<comment type="catalytic activity">
    <reaction evidence="5 6">
        <text>2-deoxy-D-ribose 5-phosphate = D-glyceraldehyde 3-phosphate + acetaldehyde</text>
        <dbReference type="Rhea" id="RHEA:12821"/>
        <dbReference type="ChEBI" id="CHEBI:15343"/>
        <dbReference type="ChEBI" id="CHEBI:59776"/>
        <dbReference type="ChEBI" id="CHEBI:62877"/>
        <dbReference type="EC" id="4.1.2.4"/>
    </reaction>
</comment>
<keyword evidence="2 6" id="KW-0963">Cytoplasm</keyword>
<dbReference type="InterPro" id="IPR011343">
    <property type="entry name" value="DeoC"/>
</dbReference>
<feature type="active site" description="Proton donor/acceptor" evidence="6">
    <location>
        <position position="183"/>
    </location>
</feature>
<evidence type="ECO:0000256" key="6">
    <source>
        <dbReference type="HAMAP-Rule" id="MF_00114"/>
    </source>
</evidence>
<evidence type="ECO:0000256" key="1">
    <source>
        <dbReference type="ARBA" id="ARBA00010936"/>
    </source>
</evidence>
<dbReference type="HAMAP" id="MF_00114">
    <property type="entry name" value="DeoC_type1"/>
    <property type="match status" value="1"/>
</dbReference>
<dbReference type="CDD" id="cd00959">
    <property type="entry name" value="DeoC"/>
    <property type="match status" value="1"/>
</dbReference>
<keyword evidence="8" id="KW-1185">Reference proteome</keyword>
<name>A0ABV2K650_SPOPS</name>
<dbReference type="GO" id="GO:0004139">
    <property type="term" value="F:deoxyribose-phosphate aldolase activity"/>
    <property type="evidence" value="ECO:0007669"/>
    <property type="project" value="UniProtKB-EC"/>
</dbReference>
<comment type="pathway">
    <text evidence="6">Carbohydrate degradation; 2-deoxy-D-ribose 1-phosphate degradation; D-glyceraldehyde 3-phosphate and acetaldehyde from 2-deoxy-alpha-D-ribose 1-phosphate: step 2/2.</text>
</comment>
<evidence type="ECO:0000313" key="7">
    <source>
        <dbReference type="EMBL" id="MET3656561.1"/>
    </source>
</evidence>
<keyword evidence="4 6" id="KW-0704">Schiff base</keyword>
<keyword evidence="3 6" id="KW-0456">Lyase</keyword>
<dbReference type="PANTHER" id="PTHR10889">
    <property type="entry name" value="DEOXYRIBOSE-PHOSPHATE ALDOLASE"/>
    <property type="match status" value="1"/>
</dbReference>
<gene>
    <name evidence="6" type="primary">deoC</name>
    <name evidence="7" type="ORF">ABIC55_001648</name>
</gene>
<evidence type="ECO:0000256" key="5">
    <source>
        <dbReference type="ARBA" id="ARBA00048791"/>
    </source>
</evidence>
<dbReference type="SUPFAM" id="SSF51569">
    <property type="entry name" value="Aldolase"/>
    <property type="match status" value="1"/>
</dbReference>
<feature type="active site" description="Proton donor/acceptor" evidence="6">
    <location>
        <position position="91"/>
    </location>
</feature>
<evidence type="ECO:0000256" key="4">
    <source>
        <dbReference type="ARBA" id="ARBA00023270"/>
    </source>
</evidence>
<dbReference type="NCBIfam" id="TIGR00126">
    <property type="entry name" value="deoC"/>
    <property type="match status" value="1"/>
</dbReference>
<dbReference type="RefSeq" id="WP_187047506.1">
    <property type="nucleotide sequence ID" value="NZ_JBEPME010000002.1"/>
</dbReference>
<accession>A0ABV2K650</accession>
<dbReference type="Gene3D" id="3.20.20.70">
    <property type="entry name" value="Aldolase class I"/>
    <property type="match status" value="1"/>
</dbReference>
<proteinExistence type="inferred from homology"/>
<feature type="active site" description="Schiff-base intermediate with acetaldehyde" evidence="6">
    <location>
        <position position="154"/>
    </location>
</feature>
<comment type="caution">
    <text evidence="7">The sequence shown here is derived from an EMBL/GenBank/DDBJ whole genome shotgun (WGS) entry which is preliminary data.</text>
</comment>
<evidence type="ECO:0000313" key="8">
    <source>
        <dbReference type="Proteomes" id="UP001549104"/>
    </source>
</evidence>
<protein>
    <recommendedName>
        <fullName evidence="6">Deoxyribose-phosphate aldolase</fullName>
        <shortName evidence="6">DERA</shortName>
        <ecNumber evidence="6">4.1.2.4</ecNumber>
    </recommendedName>
    <alternativeName>
        <fullName evidence="6">2-deoxy-D-ribose 5-phosphate aldolase</fullName>
    </alternativeName>
    <alternativeName>
        <fullName evidence="6">Phosphodeoxyriboaldolase</fullName>
        <shortName evidence="6">Deoxyriboaldolase</shortName>
    </alternativeName>
</protein>
<dbReference type="EC" id="4.1.2.4" evidence="6"/>
<dbReference type="EMBL" id="JBEPME010000002">
    <property type="protein sequence ID" value="MET3656561.1"/>
    <property type="molecule type" value="Genomic_DNA"/>
</dbReference>
<dbReference type="Pfam" id="PF01791">
    <property type="entry name" value="DeoC"/>
    <property type="match status" value="1"/>
</dbReference>
<comment type="function">
    <text evidence="6">Catalyzes a reversible aldol reaction between acetaldehyde and D-glyceraldehyde 3-phosphate to generate 2-deoxy-D-ribose 5-phosphate.</text>
</comment>
<dbReference type="InterPro" id="IPR028581">
    <property type="entry name" value="DeoC_typeI"/>
</dbReference>
<dbReference type="InterPro" id="IPR002915">
    <property type="entry name" value="DeoC/FbaB/LacD_aldolase"/>
</dbReference>
<dbReference type="PIRSF" id="PIRSF001357">
    <property type="entry name" value="DeoC"/>
    <property type="match status" value="1"/>
</dbReference>
<dbReference type="Proteomes" id="UP001549104">
    <property type="component" value="Unassembled WGS sequence"/>
</dbReference>
<evidence type="ECO:0000256" key="3">
    <source>
        <dbReference type="ARBA" id="ARBA00023239"/>
    </source>
</evidence>
<comment type="similarity">
    <text evidence="1 6">Belongs to the DeoC/FbaB aldolase family. DeoC type 1 subfamily.</text>
</comment>